<feature type="region of interest" description="Disordered" evidence="1">
    <location>
        <begin position="22"/>
        <end position="45"/>
    </location>
</feature>
<protein>
    <recommendedName>
        <fullName evidence="5">Osmotin, thaumatin-like protein</fullName>
    </recommendedName>
</protein>
<accession>M3D7Q6</accession>
<dbReference type="HOGENOM" id="CLU_1402397_0_0_1"/>
<dbReference type="STRING" id="692275.M3D7Q6"/>
<dbReference type="Proteomes" id="UP000016931">
    <property type="component" value="Unassembled WGS sequence"/>
</dbReference>
<feature type="compositionally biased region" description="Low complexity" evidence="1">
    <location>
        <begin position="30"/>
        <end position="45"/>
    </location>
</feature>
<proteinExistence type="predicted"/>
<dbReference type="OMA" id="DFKVVFC"/>
<dbReference type="eggNOG" id="ENOG502R8UN">
    <property type="taxonomic scope" value="Eukaryota"/>
</dbReference>
<sequence length="215" mass="23355">MYTTSTIILSLLQLLIAQPTSAAPLSSPSNNNNNQNNNTTTLNTRTDPNTFQIQIHNNCPFPKQFALYQITSSFAMLEKSSPINIPSKASSTISAPYLETGMRLSGHAEWGASRQWNAQALFEFGYSDITYAGQRLQGTAYDASVMTGSDADIGIGIYPLPNGKGSAKSCVSKTCFPWDCPAEQGWTDPKQVELGSPADTVCYKGKMDFKVVFCP</sequence>
<evidence type="ECO:0000256" key="1">
    <source>
        <dbReference type="SAM" id="MobiDB-lite"/>
    </source>
</evidence>
<keyword evidence="2" id="KW-0732">Signal</keyword>
<dbReference type="OrthoDB" id="3838727at2759"/>
<dbReference type="AlphaFoldDB" id="M3D7Q6"/>
<gene>
    <name evidence="3" type="ORF">SEPMUDRAFT_40267</name>
</gene>
<feature type="signal peptide" evidence="2">
    <location>
        <begin position="1"/>
        <end position="22"/>
    </location>
</feature>
<name>M3D7Q6_SPHMS</name>
<keyword evidence="4" id="KW-1185">Reference proteome</keyword>
<feature type="chain" id="PRO_5004032297" description="Osmotin, thaumatin-like protein" evidence="2">
    <location>
        <begin position="23"/>
        <end position="215"/>
    </location>
</feature>
<evidence type="ECO:0008006" key="5">
    <source>
        <dbReference type="Google" id="ProtNLM"/>
    </source>
</evidence>
<evidence type="ECO:0000256" key="2">
    <source>
        <dbReference type="SAM" id="SignalP"/>
    </source>
</evidence>
<reference evidence="3 4" key="1">
    <citation type="journal article" date="2012" name="PLoS Pathog.">
        <title>Diverse lifestyles and strategies of plant pathogenesis encoded in the genomes of eighteen Dothideomycetes fungi.</title>
        <authorList>
            <person name="Ohm R.A."/>
            <person name="Feau N."/>
            <person name="Henrissat B."/>
            <person name="Schoch C.L."/>
            <person name="Horwitz B.A."/>
            <person name="Barry K.W."/>
            <person name="Condon B.J."/>
            <person name="Copeland A.C."/>
            <person name="Dhillon B."/>
            <person name="Glaser F."/>
            <person name="Hesse C.N."/>
            <person name="Kosti I."/>
            <person name="LaButti K."/>
            <person name="Lindquist E.A."/>
            <person name="Lucas S."/>
            <person name="Salamov A.A."/>
            <person name="Bradshaw R.E."/>
            <person name="Ciuffetti L."/>
            <person name="Hamelin R.C."/>
            <person name="Kema G.H.J."/>
            <person name="Lawrence C."/>
            <person name="Scott J.A."/>
            <person name="Spatafora J.W."/>
            <person name="Turgeon B.G."/>
            <person name="de Wit P.J.G.M."/>
            <person name="Zhong S."/>
            <person name="Goodwin S.B."/>
            <person name="Grigoriev I.V."/>
        </authorList>
    </citation>
    <scope>NUCLEOTIDE SEQUENCE [LARGE SCALE GENOMIC DNA]</scope>
    <source>
        <strain evidence="3 4">SO2202</strain>
    </source>
</reference>
<evidence type="ECO:0000313" key="4">
    <source>
        <dbReference type="Proteomes" id="UP000016931"/>
    </source>
</evidence>
<dbReference type="EMBL" id="KB456262">
    <property type="protein sequence ID" value="EMF14220.1"/>
    <property type="molecule type" value="Genomic_DNA"/>
</dbReference>
<dbReference type="RefSeq" id="XP_016762341.1">
    <property type="nucleotide sequence ID" value="XM_016908777.1"/>
</dbReference>
<dbReference type="GeneID" id="27905914"/>
<evidence type="ECO:0000313" key="3">
    <source>
        <dbReference type="EMBL" id="EMF14220.1"/>
    </source>
</evidence>
<organism evidence="3 4">
    <name type="scientific">Sphaerulina musiva (strain SO2202)</name>
    <name type="common">Poplar stem canker fungus</name>
    <name type="synonym">Septoria musiva</name>
    <dbReference type="NCBI Taxonomy" id="692275"/>
    <lineage>
        <taxon>Eukaryota</taxon>
        <taxon>Fungi</taxon>
        <taxon>Dikarya</taxon>
        <taxon>Ascomycota</taxon>
        <taxon>Pezizomycotina</taxon>
        <taxon>Dothideomycetes</taxon>
        <taxon>Dothideomycetidae</taxon>
        <taxon>Mycosphaerellales</taxon>
        <taxon>Mycosphaerellaceae</taxon>
        <taxon>Sphaerulina</taxon>
    </lineage>
</organism>